<sequence>MHSAWDAQLPSLVDAYLLWKHRLATAPEESQARVEHDFHVTLVGMFDSDPRFAVPQWHDELANVSLICNGLLGCTPTSPELTITFQCLELYHQLRRRQSSFGIQAYTKVLCVLHGVTYRPHFRNQFSMAFNVYLTILRAIQCHINQALRRDNPNWRLQHYCPACTFKQPGEPILVPSSLKAMDGNNSAKRMDHAGHADRRTGSKMMCACEQAASVVDEDTVKVFKQTGIFLSACRHGIILTCAEMLHSGELAKYPLATINKLISMHAACSIAQMARAANMQLVVNTFHGHAHNCMCQLQYHPLYLPGTGLEDFETCGHVFSSSNATVALIRHASHYHYVQYLELHFSQWDADKYAELINLTPNRFLLNNYKQAVRLISTNMAELDAYCALHPHENLDFGSWVAEELAYLKAVESEPKQDMLRVTYVDELEKLAKLQYKNALQSSQDDNFLSYNQLSFTPGSAERQVRSQQDRVEDLEEQLGIEPTDRWTPEMHKYVEMCKYSQHRQFIHTVEELENLVVQCLFELSKANLASTGYKLPVQHALERYNKLAMKQSPLRPVLQYSEVLSYATLGDFDLLKHSQHDVLARLWSNTMHCHMAVKYFKLLRAHEEINWLNVEVRQLQAWIDNETAEIKQIAAELSAQSPLLSAKLWALFYREQRINIQHQLWLQCIYDLEGYSGVRPVIEHERGGEDKDKEAEEDEAQRLDACINVMSC</sequence>
<dbReference type="PANTHER" id="PTHR33096:SF1">
    <property type="entry name" value="CXC1-LIKE CYSTEINE CLUSTER ASSOCIATED WITH KDZ TRANSPOSASES DOMAIN-CONTAINING PROTEIN"/>
    <property type="match status" value="1"/>
</dbReference>
<gene>
    <name evidence="1" type="ORF">SCLCIDRAFT_23132</name>
</gene>
<dbReference type="InParanoid" id="A0A0C3AJF8"/>
<reference evidence="1 2" key="1">
    <citation type="submission" date="2014-04" db="EMBL/GenBank/DDBJ databases">
        <authorList>
            <consortium name="DOE Joint Genome Institute"/>
            <person name="Kuo A."/>
            <person name="Kohler A."/>
            <person name="Nagy L.G."/>
            <person name="Floudas D."/>
            <person name="Copeland A."/>
            <person name="Barry K.W."/>
            <person name="Cichocki N."/>
            <person name="Veneault-Fourrey C."/>
            <person name="LaButti K."/>
            <person name="Lindquist E.A."/>
            <person name="Lipzen A."/>
            <person name="Lundell T."/>
            <person name="Morin E."/>
            <person name="Murat C."/>
            <person name="Sun H."/>
            <person name="Tunlid A."/>
            <person name="Henrissat B."/>
            <person name="Grigoriev I.V."/>
            <person name="Hibbett D.S."/>
            <person name="Martin F."/>
            <person name="Nordberg H.P."/>
            <person name="Cantor M.N."/>
            <person name="Hua S.X."/>
        </authorList>
    </citation>
    <scope>NUCLEOTIDE SEQUENCE [LARGE SCALE GENOMIC DNA]</scope>
    <source>
        <strain evidence="1 2">Foug A</strain>
    </source>
</reference>
<accession>A0A0C3AJF8</accession>
<protein>
    <recommendedName>
        <fullName evidence="3">CxC2-like cysteine cluster KDZ transposase-associated domain-containing protein</fullName>
    </recommendedName>
</protein>
<dbReference type="HOGENOM" id="CLU_013084_2_1_1"/>
<evidence type="ECO:0008006" key="3">
    <source>
        <dbReference type="Google" id="ProtNLM"/>
    </source>
</evidence>
<dbReference type="Proteomes" id="UP000053989">
    <property type="component" value="Unassembled WGS sequence"/>
</dbReference>
<dbReference type="AlphaFoldDB" id="A0A0C3AJF8"/>
<dbReference type="EMBL" id="KN822025">
    <property type="protein sequence ID" value="KIM65037.1"/>
    <property type="molecule type" value="Genomic_DNA"/>
</dbReference>
<evidence type="ECO:0000313" key="2">
    <source>
        <dbReference type="Proteomes" id="UP000053989"/>
    </source>
</evidence>
<reference evidence="2" key="2">
    <citation type="submission" date="2015-01" db="EMBL/GenBank/DDBJ databases">
        <title>Evolutionary Origins and Diversification of the Mycorrhizal Mutualists.</title>
        <authorList>
            <consortium name="DOE Joint Genome Institute"/>
            <consortium name="Mycorrhizal Genomics Consortium"/>
            <person name="Kohler A."/>
            <person name="Kuo A."/>
            <person name="Nagy L.G."/>
            <person name="Floudas D."/>
            <person name="Copeland A."/>
            <person name="Barry K.W."/>
            <person name="Cichocki N."/>
            <person name="Veneault-Fourrey C."/>
            <person name="LaButti K."/>
            <person name="Lindquist E.A."/>
            <person name="Lipzen A."/>
            <person name="Lundell T."/>
            <person name="Morin E."/>
            <person name="Murat C."/>
            <person name="Riley R."/>
            <person name="Ohm R."/>
            <person name="Sun H."/>
            <person name="Tunlid A."/>
            <person name="Henrissat B."/>
            <person name="Grigoriev I.V."/>
            <person name="Hibbett D.S."/>
            <person name="Martin F."/>
        </authorList>
    </citation>
    <scope>NUCLEOTIDE SEQUENCE [LARGE SCALE GENOMIC DNA]</scope>
    <source>
        <strain evidence="2">Foug A</strain>
    </source>
</reference>
<dbReference type="PANTHER" id="PTHR33096">
    <property type="entry name" value="CXC2 DOMAIN-CONTAINING PROTEIN"/>
    <property type="match status" value="1"/>
</dbReference>
<evidence type="ECO:0000313" key="1">
    <source>
        <dbReference type="EMBL" id="KIM65037.1"/>
    </source>
</evidence>
<dbReference type="OrthoDB" id="2676448at2759"/>
<dbReference type="Pfam" id="PF18758">
    <property type="entry name" value="KDZ"/>
    <property type="match status" value="1"/>
</dbReference>
<name>A0A0C3AJF8_9AGAM</name>
<organism evidence="1 2">
    <name type="scientific">Scleroderma citrinum Foug A</name>
    <dbReference type="NCBI Taxonomy" id="1036808"/>
    <lineage>
        <taxon>Eukaryota</taxon>
        <taxon>Fungi</taxon>
        <taxon>Dikarya</taxon>
        <taxon>Basidiomycota</taxon>
        <taxon>Agaricomycotina</taxon>
        <taxon>Agaricomycetes</taxon>
        <taxon>Agaricomycetidae</taxon>
        <taxon>Boletales</taxon>
        <taxon>Sclerodermatineae</taxon>
        <taxon>Sclerodermataceae</taxon>
        <taxon>Scleroderma</taxon>
    </lineage>
</organism>
<keyword evidence="2" id="KW-1185">Reference proteome</keyword>
<dbReference type="InterPro" id="IPR040521">
    <property type="entry name" value="KDZ"/>
</dbReference>
<proteinExistence type="predicted"/>